<evidence type="ECO:0000313" key="1">
    <source>
        <dbReference type="EMBL" id="KAJ8624990.1"/>
    </source>
</evidence>
<dbReference type="EMBL" id="CM056819">
    <property type="protein sequence ID" value="KAJ8624990.1"/>
    <property type="molecule type" value="Genomic_DNA"/>
</dbReference>
<protein>
    <submittedName>
        <fullName evidence="1">Uncharacterized protein</fullName>
    </submittedName>
</protein>
<reference evidence="1 2" key="1">
    <citation type="journal article" date="2022" name="Hortic Res">
        <title>A haplotype resolved chromosomal level avocado genome allows analysis of novel avocado genes.</title>
        <authorList>
            <person name="Nath O."/>
            <person name="Fletcher S.J."/>
            <person name="Hayward A."/>
            <person name="Shaw L.M."/>
            <person name="Masouleh A.K."/>
            <person name="Furtado A."/>
            <person name="Henry R.J."/>
            <person name="Mitter N."/>
        </authorList>
    </citation>
    <scope>NUCLEOTIDE SEQUENCE [LARGE SCALE GENOMIC DNA]</scope>
    <source>
        <strain evidence="2">cv. Hass</strain>
    </source>
</reference>
<proteinExistence type="predicted"/>
<accession>A0ACC2KV07</accession>
<sequence>MGSEAALKPHLICVPYPAQGHISPMLQLAKLLHFRGFDITFVNTEFNHQRLVRSRGPDSVMGLDDFRFETIPDGLPTLDQDRTQDIPALSDSIAKNCHPPFLSLLKKLNSTPGAPPVTCIVSDAVMSFTLQAAEELGIPEYLFFTPSACGVMGYLHYAELIERGYIPLKDESCLTNGYLDTSIDWIPGMKDIRLRDLPSFIRTTDPNDIMINYDLQNVRNAPSAKAVILNTFQDLERDVLDAITSKFSLRLISIGPLHILSRQIPDGPSKSIGSNLWKEDTTCLDWLDQKEPRSVLYVNFGSIAVMTAEQMREFAWGLANSRQLFLWVIRPDLVNGESAILPDGFLEETRGRCMLARWCPQERVLAHRSIGGFLTHCGWNSTVESLCGGVPMICWPFFSEQFMNCRFACNEWGVGMEIGEDVKRDKVEMVVKEVMEGEKGKEMRKKAIEWKESAARAAVEGGSSYVNMENLIGEMLQYKG</sequence>
<keyword evidence="2" id="KW-1185">Reference proteome</keyword>
<gene>
    <name evidence="1" type="ORF">MRB53_033520</name>
</gene>
<organism evidence="1 2">
    <name type="scientific">Persea americana</name>
    <name type="common">Avocado</name>
    <dbReference type="NCBI Taxonomy" id="3435"/>
    <lineage>
        <taxon>Eukaryota</taxon>
        <taxon>Viridiplantae</taxon>
        <taxon>Streptophyta</taxon>
        <taxon>Embryophyta</taxon>
        <taxon>Tracheophyta</taxon>
        <taxon>Spermatophyta</taxon>
        <taxon>Magnoliopsida</taxon>
        <taxon>Magnoliidae</taxon>
        <taxon>Laurales</taxon>
        <taxon>Lauraceae</taxon>
        <taxon>Persea</taxon>
    </lineage>
</organism>
<dbReference type="Proteomes" id="UP001234297">
    <property type="component" value="Chromosome 11"/>
</dbReference>
<comment type="caution">
    <text evidence="1">The sequence shown here is derived from an EMBL/GenBank/DDBJ whole genome shotgun (WGS) entry which is preliminary data.</text>
</comment>
<name>A0ACC2KV07_PERAE</name>
<evidence type="ECO:0000313" key="2">
    <source>
        <dbReference type="Proteomes" id="UP001234297"/>
    </source>
</evidence>